<feature type="non-terminal residue" evidence="1">
    <location>
        <position position="1"/>
    </location>
</feature>
<dbReference type="EMBL" id="JAAAIL010002317">
    <property type="protein sequence ID" value="KAG0258324.1"/>
    <property type="molecule type" value="Genomic_DNA"/>
</dbReference>
<organism evidence="1 2">
    <name type="scientific">Linnemannia exigua</name>
    <dbReference type="NCBI Taxonomy" id="604196"/>
    <lineage>
        <taxon>Eukaryota</taxon>
        <taxon>Fungi</taxon>
        <taxon>Fungi incertae sedis</taxon>
        <taxon>Mucoromycota</taxon>
        <taxon>Mortierellomycotina</taxon>
        <taxon>Mortierellomycetes</taxon>
        <taxon>Mortierellales</taxon>
        <taxon>Mortierellaceae</taxon>
        <taxon>Linnemannia</taxon>
    </lineage>
</organism>
<dbReference type="AlphaFoldDB" id="A0AAD4D2E3"/>
<protein>
    <submittedName>
        <fullName evidence="1">Uncharacterized protein</fullName>
    </submittedName>
</protein>
<dbReference type="Proteomes" id="UP001194580">
    <property type="component" value="Unassembled WGS sequence"/>
</dbReference>
<reference evidence="1" key="1">
    <citation type="journal article" date="2020" name="Fungal Divers.">
        <title>Resolving the Mortierellaceae phylogeny through synthesis of multi-gene phylogenetics and phylogenomics.</title>
        <authorList>
            <person name="Vandepol N."/>
            <person name="Liber J."/>
            <person name="Desiro A."/>
            <person name="Na H."/>
            <person name="Kennedy M."/>
            <person name="Barry K."/>
            <person name="Grigoriev I.V."/>
            <person name="Miller A.N."/>
            <person name="O'Donnell K."/>
            <person name="Stajich J.E."/>
            <person name="Bonito G."/>
        </authorList>
    </citation>
    <scope>NUCLEOTIDE SEQUENCE</scope>
    <source>
        <strain evidence="1">NRRL 28262</strain>
    </source>
</reference>
<evidence type="ECO:0000313" key="1">
    <source>
        <dbReference type="EMBL" id="KAG0258324.1"/>
    </source>
</evidence>
<keyword evidence="2" id="KW-1185">Reference proteome</keyword>
<accession>A0AAD4D2E3</accession>
<proteinExistence type="predicted"/>
<comment type="caution">
    <text evidence="1">The sequence shown here is derived from an EMBL/GenBank/DDBJ whole genome shotgun (WGS) entry which is preliminary data.</text>
</comment>
<sequence>SPNETESPPPFRERIGGLAWIAFTTFGVVTISEPITAHLTASIFIYRDAYFGVCSNDSAANNNI</sequence>
<evidence type="ECO:0000313" key="2">
    <source>
        <dbReference type="Proteomes" id="UP001194580"/>
    </source>
</evidence>
<name>A0AAD4D2E3_9FUNG</name>
<gene>
    <name evidence="1" type="ORF">BGZ95_005005</name>
</gene>